<dbReference type="AlphaFoldDB" id="A0A8J7LLH5"/>
<evidence type="ECO:0000313" key="1">
    <source>
        <dbReference type="EMBL" id="MBI1495395.1"/>
    </source>
</evidence>
<dbReference type="Proteomes" id="UP000640583">
    <property type="component" value="Unassembled WGS sequence"/>
</dbReference>
<organism evidence="1 2">
    <name type="scientific">Halocynthiibacter styelae</name>
    <dbReference type="NCBI Taxonomy" id="2761955"/>
    <lineage>
        <taxon>Bacteria</taxon>
        <taxon>Pseudomonadati</taxon>
        <taxon>Pseudomonadota</taxon>
        <taxon>Alphaproteobacteria</taxon>
        <taxon>Rhodobacterales</taxon>
        <taxon>Paracoccaceae</taxon>
        <taxon>Halocynthiibacter</taxon>
    </lineage>
</organism>
<reference evidence="1" key="1">
    <citation type="submission" date="2020-10" db="EMBL/GenBank/DDBJ databases">
        <title>Paenihalocynthiibacter styelae gen. nov., sp. nov., isolated from stalked sea squirt Styela clava.</title>
        <authorList>
            <person name="Kim Y.-O."/>
            <person name="Yoon J.-H."/>
        </authorList>
    </citation>
    <scope>NUCLEOTIDE SEQUENCE</scope>
    <source>
        <strain evidence="1">MYP1-1</strain>
    </source>
</reference>
<keyword evidence="2" id="KW-1185">Reference proteome</keyword>
<evidence type="ECO:0000313" key="2">
    <source>
        <dbReference type="Proteomes" id="UP000640583"/>
    </source>
</evidence>
<gene>
    <name evidence="1" type="ORF">H1D41_17265</name>
</gene>
<comment type="caution">
    <text evidence="1">The sequence shown here is derived from an EMBL/GenBank/DDBJ whole genome shotgun (WGS) entry which is preliminary data.</text>
</comment>
<proteinExistence type="predicted"/>
<dbReference type="RefSeq" id="WP_228850097.1">
    <property type="nucleotide sequence ID" value="NZ_JADCKQ010000019.1"/>
</dbReference>
<sequence length="129" mass="13504">MERNTESREGQSFQHDMAAGAKIWLGHLVVLDAGYAKPGFESSTAVTVGVAKDSQDNTNGVDGDEQITAKVGTWKFDSASAADQITRADVGKLCFVLNSTTVAKTDGGGTRCVAGKIRAVEGNGVWIAI</sequence>
<accession>A0A8J7LLH5</accession>
<dbReference type="EMBL" id="JADCKQ010000019">
    <property type="protein sequence ID" value="MBI1495395.1"/>
    <property type="molecule type" value="Genomic_DNA"/>
</dbReference>
<name>A0A8J7LLH5_9RHOB</name>
<protein>
    <submittedName>
        <fullName evidence="1">Uncharacterized protein</fullName>
    </submittedName>
</protein>